<dbReference type="Pfam" id="PF05090">
    <property type="entry name" value="HTTM"/>
    <property type="match status" value="1"/>
</dbReference>
<dbReference type="AlphaFoldDB" id="L9WUY4"/>
<feature type="transmembrane region" description="Helical" evidence="5">
    <location>
        <begin position="96"/>
        <end position="115"/>
    </location>
</feature>
<dbReference type="PANTHER" id="PTHR39535">
    <property type="entry name" value="SPORULATION-DELAYING PROTEIN SDPB"/>
    <property type="match status" value="1"/>
</dbReference>
<evidence type="ECO:0000256" key="2">
    <source>
        <dbReference type="ARBA" id="ARBA00022692"/>
    </source>
</evidence>
<dbReference type="Proteomes" id="UP000011602">
    <property type="component" value="Unassembled WGS sequence"/>
</dbReference>
<dbReference type="InterPro" id="IPR052964">
    <property type="entry name" value="Sporulation_signal_mat"/>
</dbReference>
<gene>
    <name evidence="7" type="ORF">C493_14778</name>
</gene>
<evidence type="ECO:0000256" key="1">
    <source>
        <dbReference type="ARBA" id="ARBA00004127"/>
    </source>
</evidence>
<dbReference type="EMBL" id="AOHZ01000068">
    <property type="protein sequence ID" value="ELY53304.1"/>
    <property type="molecule type" value="Genomic_DNA"/>
</dbReference>
<dbReference type="SMART" id="SM00752">
    <property type="entry name" value="HTTM"/>
    <property type="match status" value="1"/>
</dbReference>
<dbReference type="GO" id="GO:0012505">
    <property type="term" value="C:endomembrane system"/>
    <property type="evidence" value="ECO:0007669"/>
    <property type="project" value="UniProtKB-SubCell"/>
</dbReference>
<evidence type="ECO:0000259" key="6">
    <source>
        <dbReference type="SMART" id="SM00752"/>
    </source>
</evidence>
<dbReference type="PANTHER" id="PTHR39535:SF2">
    <property type="entry name" value="HTTM DOMAIN-CONTAINING PROTEIN"/>
    <property type="match status" value="1"/>
</dbReference>
<evidence type="ECO:0000256" key="3">
    <source>
        <dbReference type="ARBA" id="ARBA00022989"/>
    </source>
</evidence>
<feature type="transmembrane region" description="Helical" evidence="5">
    <location>
        <begin position="231"/>
        <end position="255"/>
    </location>
</feature>
<reference evidence="7 8" key="1">
    <citation type="journal article" date="2014" name="PLoS Genet.">
        <title>Phylogenetically driven sequencing of extremely halophilic archaea reveals strategies for static and dynamic osmo-response.</title>
        <authorList>
            <person name="Becker E.A."/>
            <person name="Seitzer P.M."/>
            <person name="Tritt A."/>
            <person name="Larsen D."/>
            <person name="Krusor M."/>
            <person name="Yao A.I."/>
            <person name="Wu D."/>
            <person name="Madern D."/>
            <person name="Eisen J.A."/>
            <person name="Darling A.E."/>
            <person name="Facciotti M.T."/>
        </authorList>
    </citation>
    <scope>NUCLEOTIDE SEQUENCE [LARGE SCALE GENOMIC DNA]</scope>
    <source>
        <strain evidence="7 8">JCM 12255</strain>
    </source>
</reference>
<accession>L9WUY4</accession>
<name>L9WUY4_9EURY</name>
<feature type="domain" description="HTTM-like" evidence="6">
    <location>
        <begin position="1"/>
        <end position="259"/>
    </location>
</feature>
<dbReference type="InterPro" id="IPR053934">
    <property type="entry name" value="HTTM_dom"/>
</dbReference>
<comment type="subcellular location">
    <subcellularLocation>
        <location evidence="1">Endomembrane system</location>
        <topology evidence="1">Multi-pass membrane protein</topology>
    </subcellularLocation>
</comment>
<feature type="transmembrane region" description="Helical" evidence="5">
    <location>
        <begin position="44"/>
        <end position="67"/>
    </location>
</feature>
<organism evidence="7 8">
    <name type="scientific">Natronolimnohabitans innermongolicus JCM 12255</name>
    <dbReference type="NCBI Taxonomy" id="1227499"/>
    <lineage>
        <taxon>Archaea</taxon>
        <taxon>Methanobacteriati</taxon>
        <taxon>Methanobacteriota</taxon>
        <taxon>Stenosarchaea group</taxon>
        <taxon>Halobacteria</taxon>
        <taxon>Halobacteriales</taxon>
        <taxon>Natrialbaceae</taxon>
        <taxon>Natronolimnohabitans</taxon>
    </lineage>
</organism>
<keyword evidence="3 5" id="KW-1133">Transmembrane helix</keyword>
<proteinExistence type="predicted"/>
<dbReference type="STRING" id="1227499.C493_14778"/>
<feature type="transmembrane region" description="Helical" evidence="5">
    <location>
        <begin position="136"/>
        <end position="158"/>
    </location>
</feature>
<keyword evidence="8" id="KW-1185">Reference proteome</keyword>
<feature type="transmembrane region" description="Helical" evidence="5">
    <location>
        <begin position="312"/>
        <end position="336"/>
    </location>
</feature>
<keyword evidence="2 5" id="KW-0812">Transmembrane</keyword>
<dbReference type="PATRIC" id="fig|1227499.3.peg.3030"/>
<protein>
    <recommendedName>
        <fullName evidence="6">HTTM-like domain-containing protein</fullName>
    </recommendedName>
</protein>
<feature type="transmembrane region" description="Helical" evidence="5">
    <location>
        <begin position="200"/>
        <end position="219"/>
    </location>
</feature>
<evidence type="ECO:0000313" key="8">
    <source>
        <dbReference type="Proteomes" id="UP000011602"/>
    </source>
</evidence>
<keyword evidence="4 5" id="KW-0472">Membrane</keyword>
<comment type="caution">
    <text evidence="7">The sequence shown here is derived from an EMBL/GenBank/DDBJ whole genome shotgun (WGS) entry which is preliminary data.</text>
</comment>
<dbReference type="InterPro" id="IPR011020">
    <property type="entry name" value="HTTM-like"/>
</dbReference>
<sequence>MFRIVAALLILADLALRARNFTYFYTDQGVVPRSLAMDALPVDASVYFLTGSQTGTAALFAIHALFAVQLLVGYRTRIATALSLVFVLSLDLRNPLVLSYADTLFVWLLFWAIFLPLGERWSVDAVHADRAPRASVATPATALILAQLVTMYVVNGYHKTESELWTSGEAAALVLGLDDMTFLLADLVQQVPTLLQYGGLAWYYMLLFAWVLLLVRGHLRTVLVAPFVLAHLSFAVTVRIGAFAFVALAGLLLFFQTPFWDDLRALLVRAGVPISRMNERASRLETVAAAFPRWRPLEGVVVRLSRNPRRTAVAAGAVLFGAFALLAVLSAGGLLADDVDPAETAQRGAVGFVDHQTEWSIFAPNPRTTDRYHVFAAQTEGGERIDVYNDRPLTVDKPDAELQTQYGTYRERFYMNSVRAGEPADTQALFADHICAEWNEDEAVDGELIYITMYVVEADVTWETIDSPSERTWEPSELYRHGCGDREPTVVEL</sequence>
<evidence type="ECO:0000256" key="4">
    <source>
        <dbReference type="ARBA" id="ARBA00023136"/>
    </source>
</evidence>
<dbReference type="eggNOG" id="arCOG06405">
    <property type="taxonomic scope" value="Archaea"/>
</dbReference>
<evidence type="ECO:0000256" key="5">
    <source>
        <dbReference type="SAM" id="Phobius"/>
    </source>
</evidence>
<evidence type="ECO:0000313" key="7">
    <source>
        <dbReference type="EMBL" id="ELY53304.1"/>
    </source>
</evidence>